<organism evidence="4 5">
    <name type="scientific">Sinobaca qinghaiensis</name>
    <dbReference type="NCBI Taxonomy" id="342944"/>
    <lineage>
        <taxon>Bacteria</taxon>
        <taxon>Bacillati</taxon>
        <taxon>Bacillota</taxon>
        <taxon>Bacilli</taxon>
        <taxon>Bacillales</taxon>
        <taxon>Sporolactobacillaceae</taxon>
        <taxon>Sinobaca</taxon>
    </lineage>
</organism>
<dbReference type="RefSeq" id="WP_120192702.1">
    <property type="nucleotide sequence ID" value="NZ_RAPK01000008.1"/>
</dbReference>
<feature type="domain" description="Nitroreductase" evidence="3">
    <location>
        <begin position="8"/>
        <end position="181"/>
    </location>
</feature>
<gene>
    <name evidence="4" type="ORF">ATL39_1510</name>
</gene>
<evidence type="ECO:0000313" key="4">
    <source>
        <dbReference type="EMBL" id="RKD73219.1"/>
    </source>
</evidence>
<keyword evidence="5" id="KW-1185">Reference proteome</keyword>
<dbReference type="Proteomes" id="UP000285120">
    <property type="component" value="Unassembled WGS sequence"/>
</dbReference>
<evidence type="ECO:0000259" key="3">
    <source>
        <dbReference type="Pfam" id="PF00881"/>
    </source>
</evidence>
<dbReference type="Pfam" id="PF00881">
    <property type="entry name" value="Nitroreductase"/>
    <property type="match status" value="1"/>
</dbReference>
<accession>A0A419V3W8</accession>
<comment type="similarity">
    <text evidence="1">Belongs to the nitroreductase family.</text>
</comment>
<dbReference type="GO" id="GO:0016491">
    <property type="term" value="F:oxidoreductase activity"/>
    <property type="evidence" value="ECO:0007669"/>
    <property type="project" value="UniProtKB-KW"/>
</dbReference>
<keyword evidence="2" id="KW-0560">Oxidoreductase</keyword>
<protein>
    <submittedName>
        <fullName evidence="4">Nitroreductase</fullName>
    </submittedName>
</protein>
<dbReference type="Gene3D" id="3.40.109.10">
    <property type="entry name" value="NADH Oxidase"/>
    <property type="match status" value="1"/>
</dbReference>
<evidence type="ECO:0000313" key="5">
    <source>
        <dbReference type="Proteomes" id="UP000285120"/>
    </source>
</evidence>
<evidence type="ECO:0000256" key="1">
    <source>
        <dbReference type="ARBA" id="ARBA00007118"/>
    </source>
</evidence>
<dbReference type="PANTHER" id="PTHR43673:SF3">
    <property type="entry name" value="NAD(P)H NITROREDUCTASE YODC-RELATED"/>
    <property type="match status" value="1"/>
</dbReference>
<dbReference type="CDD" id="cd02137">
    <property type="entry name" value="MhqN-like"/>
    <property type="match status" value="1"/>
</dbReference>
<reference evidence="4 5" key="1">
    <citation type="submission" date="2018-09" db="EMBL/GenBank/DDBJ databases">
        <title>Genomic Encyclopedia of Archaeal and Bacterial Type Strains, Phase II (KMG-II): from individual species to whole genera.</title>
        <authorList>
            <person name="Goeker M."/>
        </authorList>
    </citation>
    <scope>NUCLEOTIDE SEQUENCE [LARGE SCALE GENOMIC DNA]</scope>
    <source>
        <strain evidence="4 5">DSM 17008</strain>
    </source>
</reference>
<name>A0A419V3W8_9BACL</name>
<dbReference type="InterPro" id="IPR000415">
    <property type="entry name" value="Nitroreductase-like"/>
</dbReference>
<dbReference type="OrthoDB" id="9782629at2"/>
<sequence length="203" mass="22572">MTTIELMKERQSIRAFDTEAEMPEEDLQDIIEAAVQAPSSWNLQHWKFLAVTSDEKKQELLPIAYNQKQVVDSSATIAILGDLEANIHADAVYTDAVDAGKMTEDIKTQLVANIHAAYEREGFAKDEALINASLASMQLMLAAKEKGYDTVPMGGFDKAAFIEAFNVPERYVPVMLISVGRKTGEARKSKRFPVEDVLIKDSF</sequence>
<dbReference type="PANTHER" id="PTHR43673">
    <property type="entry name" value="NAD(P)H NITROREDUCTASE YDGI-RELATED"/>
    <property type="match status" value="1"/>
</dbReference>
<comment type="caution">
    <text evidence="4">The sequence shown here is derived from an EMBL/GenBank/DDBJ whole genome shotgun (WGS) entry which is preliminary data.</text>
</comment>
<dbReference type="InterPro" id="IPR029479">
    <property type="entry name" value="Nitroreductase"/>
</dbReference>
<dbReference type="SUPFAM" id="SSF55469">
    <property type="entry name" value="FMN-dependent nitroreductase-like"/>
    <property type="match status" value="1"/>
</dbReference>
<dbReference type="EMBL" id="RAPK01000008">
    <property type="protein sequence ID" value="RKD73219.1"/>
    <property type="molecule type" value="Genomic_DNA"/>
</dbReference>
<dbReference type="AlphaFoldDB" id="A0A419V3W8"/>
<evidence type="ECO:0000256" key="2">
    <source>
        <dbReference type="ARBA" id="ARBA00023002"/>
    </source>
</evidence>
<proteinExistence type="inferred from homology"/>